<proteinExistence type="predicted"/>
<keyword evidence="3" id="KW-1185">Reference proteome</keyword>
<dbReference type="InterPro" id="IPR053014">
    <property type="entry name" value="Cuticle_assoc_divergent"/>
</dbReference>
<dbReference type="AlphaFoldDB" id="A0A0N4U321"/>
<evidence type="ECO:0000313" key="2">
    <source>
        <dbReference type="Proteomes" id="UP000038040"/>
    </source>
</evidence>
<dbReference type="WBParaSite" id="DME_0000110701-mRNA-1">
    <property type="protein sequence ID" value="DME_0000110701-mRNA-1"/>
    <property type="gene ID" value="DME_0000110701"/>
</dbReference>
<gene>
    <name evidence="1" type="ORF">DME_LOCUS5467</name>
</gene>
<dbReference type="OrthoDB" id="5776602at2759"/>
<dbReference type="Proteomes" id="UP000038040">
    <property type="component" value="Unplaced"/>
</dbReference>
<sequence>MYCSPTHPASCPVGYRCKTAVNEPDTFVCCSMDLPETCPQNFIPVFDNTRCSPNNPTTCPGGSICVESRVARNMFVCCRRAESPIVCPNNQEPLLFPNGKVETCSGAGAVCSKAGYTCEVSLAMSSWICCAHKAIAATCFDGRETFYQIQAGKYPSGCPVNYECAPSNVNGISVCCKIEVTFGCPIGWNPYRNEIDSKFHFCRNVLDNNCPTGFSCTQSTQVGIFICCRFGATLNCAPGFRTLLSNNHPRLCNNVQANICPTGYTCMRSTVVCFLKSTPIKFANSDNLNF</sequence>
<dbReference type="Pfam" id="PF14625">
    <property type="entry name" value="Lustrin_cystein"/>
    <property type="match status" value="6"/>
</dbReference>
<evidence type="ECO:0000313" key="1">
    <source>
        <dbReference type="EMBL" id="VDN55494.1"/>
    </source>
</evidence>
<dbReference type="InterPro" id="IPR006150">
    <property type="entry name" value="Cys_repeat_1"/>
</dbReference>
<dbReference type="PANTHER" id="PTHR46339">
    <property type="entry name" value="PROTEIN CBG15282-RELATED"/>
    <property type="match status" value="1"/>
</dbReference>
<reference evidence="1 3" key="2">
    <citation type="submission" date="2018-11" db="EMBL/GenBank/DDBJ databases">
        <authorList>
            <consortium name="Pathogen Informatics"/>
        </authorList>
    </citation>
    <scope>NUCLEOTIDE SEQUENCE [LARGE SCALE GENOMIC DNA]</scope>
</reference>
<evidence type="ECO:0000313" key="4">
    <source>
        <dbReference type="WBParaSite" id="DME_0000110701-mRNA-1"/>
    </source>
</evidence>
<name>A0A0N4U321_DRAME</name>
<dbReference type="Proteomes" id="UP000274756">
    <property type="component" value="Unassembled WGS sequence"/>
</dbReference>
<dbReference type="SMART" id="SM00289">
    <property type="entry name" value="WR1"/>
    <property type="match status" value="5"/>
</dbReference>
<dbReference type="InterPro" id="IPR028150">
    <property type="entry name" value="Lustrin_cystein"/>
</dbReference>
<reference evidence="4" key="1">
    <citation type="submission" date="2017-02" db="UniProtKB">
        <authorList>
            <consortium name="WormBaseParasite"/>
        </authorList>
    </citation>
    <scope>IDENTIFICATION</scope>
</reference>
<dbReference type="EMBL" id="UYYG01001152">
    <property type="protein sequence ID" value="VDN55494.1"/>
    <property type="molecule type" value="Genomic_DNA"/>
</dbReference>
<evidence type="ECO:0000313" key="3">
    <source>
        <dbReference type="Proteomes" id="UP000274756"/>
    </source>
</evidence>
<protein>
    <submittedName>
        <fullName evidence="4">EB domain-containing protein</fullName>
    </submittedName>
</protein>
<organism evidence="2 4">
    <name type="scientific">Dracunculus medinensis</name>
    <name type="common">Guinea worm</name>
    <dbReference type="NCBI Taxonomy" id="318479"/>
    <lineage>
        <taxon>Eukaryota</taxon>
        <taxon>Metazoa</taxon>
        <taxon>Ecdysozoa</taxon>
        <taxon>Nematoda</taxon>
        <taxon>Chromadorea</taxon>
        <taxon>Rhabditida</taxon>
        <taxon>Spirurina</taxon>
        <taxon>Dracunculoidea</taxon>
        <taxon>Dracunculidae</taxon>
        <taxon>Dracunculus</taxon>
    </lineage>
</organism>
<accession>A0A0N4U321</accession>
<dbReference type="STRING" id="318479.A0A0N4U321"/>